<dbReference type="AlphaFoldDB" id="A0A0X3UUW0"/>
<keyword evidence="1" id="KW-0812">Transmembrane</keyword>
<accession>A0A0X3UUW0</accession>
<sequence>MPLNSSVPPGVATPSRPARPGLVLAILATASFIAVLDLYITNVGLSCIGRGVRGFSLSNLSWVLGAYAITYAAYLLLGPGLPDRDAAKAAWRLNS</sequence>
<dbReference type="SUPFAM" id="SSF103473">
    <property type="entry name" value="MFS general substrate transporter"/>
    <property type="match status" value="1"/>
</dbReference>
<feature type="transmembrane region" description="Helical" evidence="1">
    <location>
        <begin position="60"/>
        <end position="77"/>
    </location>
</feature>
<name>A0A0X3UUW0_9ACTN</name>
<feature type="transmembrane region" description="Helical" evidence="1">
    <location>
        <begin position="20"/>
        <end position="40"/>
    </location>
</feature>
<dbReference type="EMBL" id="LLZG01000138">
    <property type="protein sequence ID" value="KUL36368.1"/>
    <property type="molecule type" value="Genomic_DNA"/>
</dbReference>
<dbReference type="RefSeq" id="WP_062703878.1">
    <property type="nucleotide sequence ID" value="NZ_LLZG01000138.1"/>
</dbReference>
<evidence type="ECO:0008006" key="4">
    <source>
        <dbReference type="Google" id="ProtNLM"/>
    </source>
</evidence>
<proteinExistence type="predicted"/>
<dbReference type="OrthoDB" id="9885832at2"/>
<dbReference type="Proteomes" id="UP000053923">
    <property type="component" value="Unassembled WGS sequence"/>
</dbReference>
<keyword evidence="1" id="KW-0472">Membrane</keyword>
<evidence type="ECO:0000313" key="3">
    <source>
        <dbReference type="Proteomes" id="UP000053923"/>
    </source>
</evidence>
<evidence type="ECO:0000256" key="1">
    <source>
        <dbReference type="SAM" id="Phobius"/>
    </source>
</evidence>
<protein>
    <recommendedName>
        <fullName evidence="4">Major facilitator superfamily (MFS) profile domain-containing protein</fullName>
    </recommendedName>
</protein>
<organism evidence="2 3">
    <name type="scientific">Streptomyces regalis</name>
    <dbReference type="NCBI Taxonomy" id="68262"/>
    <lineage>
        <taxon>Bacteria</taxon>
        <taxon>Bacillati</taxon>
        <taxon>Actinomycetota</taxon>
        <taxon>Actinomycetes</taxon>
        <taxon>Kitasatosporales</taxon>
        <taxon>Streptomycetaceae</taxon>
        <taxon>Streptomyces</taxon>
    </lineage>
</organism>
<gene>
    <name evidence="2" type="ORF">ADL12_19075</name>
</gene>
<keyword evidence="3" id="KW-1185">Reference proteome</keyword>
<comment type="caution">
    <text evidence="2">The sequence shown here is derived from an EMBL/GenBank/DDBJ whole genome shotgun (WGS) entry which is preliminary data.</text>
</comment>
<reference evidence="3" key="1">
    <citation type="submission" date="2015-10" db="EMBL/GenBank/DDBJ databases">
        <authorList>
            <person name="Ju K.-S."/>
            <person name="Doroghazi J.R."/>
            <person name="Metcalf W.W."/>
        </authorList>
    </citation>
    <scope>NUCLEOTIDE SEQUENCE [LARGE SCALE GENOMIC DNA]</scope>
    <source>
        <strain evidence="3">NRRL 3151</strain>
    </source>
</reference>
<evidence type="ECO:0000313" key="2">
    <source>
        <dbReference type="EMBL" id="KUL36368.1"/>
    </source>
</evidence>
<dbReference type="InterPro" id="IPR036259">
    <property type="entry name" value="MFS_trans_sf"/>
</dbReference>
<keyword evidence="1" id="KW-1133">Transmembrane helix</keyword>